<comment type="caution">
    <text evidence="2">The sequence shown here is derived from an EMBL/GenBank/DDBJ whole genome shotgun (WGS) entry which is preliminary data.</text>
</comment>
<dbReference type="GO" id="GO:0020037">
    <property type="term" value="F:heme binding"/>
    <property type="evidence" value="ECO:0007669"/>
    <property type="project" value="InterPro"/>
</dbReference>
<name>A0A5B1BYA9_MYCSI</name>
<evidence type="ECO:0000259" key="1">
    <source>
        <dbReference type="Pfam" id="PF16525"/>
    </source>
</evidence>
<accession>A0A5B1BYA9</accession>
<dbReference type="InterPro" id="IPR038378">
    <property type="entry name" value="MHB_sf"/>
</dbReference>
<dbReference type="Gene3D" id="1.20.20.20">
    <property type="entry name" value="Haemophore, haem-binding domain"/>
    <property type="match status" value="1"/>
</dbReference>
<organism evidence="2 3">
    <name type="scientific">Mycobacterium simiae</name>
    <name type="common">Mycobacterium habana</name>
    <dbReference type="NCBI Taxonomy" id="1784"/>
    <lineage>
        <taxon>Bacteria</taxon>
        <taxon>Bacillati</taxon>
        <taxon>Actinomycetota</taxon>
        <taxon>Actinomycetes</taxon>
        <taxon>Mycobacteriales</taxon>
        <taxon>Mycobacteriaceae</taxon>
        <taxon>Mycobacterium</taxon>
        <taxon>Mycobacterium simiae complex</taxon>
    </lineage>
</organism>
<dbReference type="AlphaFoldDB" id="A0A5B1BYA9"/>
<dbReference type="RefSeq" id="WP_149651999.1">
    <property type="nucleotide sequence ID" value="NZ_VTZN01000001.1"/>
</dbReference>
<protein>
    <submittedName>
        <fullName evidence="2">Hemophore-related protein</fullName>
    </submittedName>
</protein>
<dbReference type="InterPro" id="IPR032407">
    <property type="entry name" value="MHB"/>
</dbReference>
<gene>
    <name evidence="2" type="ORF">F0Q45_00375</name>
</gene>
<dbReference type="NCBIfam" id="TIGR04529">
    <property type="entry name" value="MTB_hemophore"/>
    <property type="match status" value="1"/>
</dbReference>
<evidence type="ECO:0000313" key="3">
    <source>
        <dbReference type="Proteomes" id="UP000324701"/>
    </source>
</evidence>
<feature type="domain" description="Haemophore haem-binding" evidence="1">
    <location>
        <begin position="44"/>
        <end position="120"/>
    </location>
</feature>
<dbReference type="EMBL" id="VTZN01000001">
    <property type="protein sequence ID" value="KAA1252179.1"/>
    <property type="molecule type" value="Genomic_DNA"/>
</dbReference>
<sequence length="121" mass="12763">MLFFGGAAPRVLTGGLVAGGMSAATLFGAAGLAWAEPEDPAPPPNCTAADLAGVSSGVAAATAAYLFTHPDVNDYFTTLRGQPRDELRDQLQQYMDANPGVHAELQSIRQPLTDFRNRCQQ</sequence>
<dbReference type="Pfam" id="PF16525">
    <property type="entry name" value="MHB"/>
    <property type="match status" value="1"/>
</dbReference>
<keyword evidence="3" id="KW-1185">Reference proteome</keyword>
<evidence type="ECO:0000313" key="2">
    <source>
        <dbReference type="EMBL" id="KAA1252179.1"/>
    </source>
</evidence>
<dbReference type="OrthoDB" id="7448035at2"/>
<dbReference type="Proteomes" id="UP000324701">
    <property type="component" value="Unassembled WGS sequence"/>
</dbReference>
<proteinExistence type="predicted"/>
<reference evidence="2 3" key="1">
    <citation type="submission" date="2019-09" db="EMBL/GenBank/DDBJ databases">
        <title>Report of infection by Mycobacterium simiae a patient suffering from pulmonary tuberculosis.</title>
        <authorList>
            <person name="Mohanty P.S."/>
            <person name="Bansal A.K."/>
            <person name="Singh H."/>
            <person name="Sharma S."/>
            <person name="Patil S.A."/>
            <person name="Upadhaya P."/>
            <person name="Singh P.K."/>
            <person name="Kumar D."/>
            <person name="Kumar S."/>
            <person name="Singh R.K."/>
            <person name="Chaudhary B."/>
        </authorList>
    </citation>
    <scope>NUCLEOTIDE SEQUENCE [LARGE SCALE GENOMIC DNA]</scope>
    <source>
        <strain evidence="2 3">JAL-560-SIM</strain>
    </source>
</reference>